<feature type="domain" description="Major facilitator superfamily (MFS) profile" evidence="7">
    <location>
        <begin position="4"/>
        <end position="381"/>
    </location>
</feature>
<dbReference type="InterPro" id="IPR050189">
    <property type="entry name" value="MFS_Efflux_Transporters"/>
</dbReference>
<feature type="transmembrane region" description="Helical" evidence="6">
    <location>
        <begin position="128"/>
        <end position="152"/>
    </location>
</feature>
<feature type="transmembrane region" description="Helical" evidence="6">
    <location>
        <begin position="33"/>
        <end position="58"/>
    </location>
</feature>
<keyword evidence="9" id="KW-1185">Reference proteome</keyword>
<feature type="transmembrane region" description="Helical" evidence="6">
    <location>
        <begin position="262"/>
        <end position="283"/>
    </location>
</feature>
<evidence type="ECO:0000256" key="6">
    <source>
        <dbReference type="SAM" id="Phobius"/>
    </source>
</evidence>
<keyword evidence="5 6" id="KW-0472">Membrane</keyword>
<comment type="subcellular location">
    <subcellularLocation>
        <location evidence="1">Cell membrane</location>
        <topology evidence="1">Multi-pass membrane protein</topology>
    </subcellularLocation>
</comment>
<sequence>MPIALLALAVGAFGIGLTEFVIAGILPQLADDFAVSIPSAGTMATSYALGVFVGAPLMTVSGARIPRKTMLITLAIIFTLGNLVTATAPSLAVAVTGRIITSFNHGAFFGIGSIIAASLVAPGRQASAIAFMFSGLTLANLVGVPAGTWLAQAFNWRLVFWVIAGIGLLTIAAIALLVPPIEKGKSIALRTELRAFVDPQVLLVMGITVFGPAAFFTSITYIAPMMTRLAGFSDAGIAWLMVLFGLGLAVGNWIGGRFADRSLFGTLFVTLTAQGIVLLVFWTGVENPFIAGASVFLMAAFGFATVSPIQKLVMDRASQAGAPTMAASVNIGMFNLGNALGAWAGGATIAAGFGLVSPNWAGAILSFIALGLAFLAWLSARKGFALRASSC</sequence>
<evidence type="ECO:0000259" key="7">
    <source>
        <dbReference type="PROSITE" id="PS50850"/>
    </source>
</evidence>
<evidence type="ECO:0000256" key="4">
    <source>
        <dbReference type="ARBA" id="ARBA00022989"/>
    </source>
</evidence>
<keyword evidence="2" id="KW-1003">Cell membrane</keyword>
<protein>
    <submittedName>
        <fullName evidence="8">MFS transporter</fullName>
    </submittedName>
</protein>
<reference evidence="8 9" key="1">
    <citation type="submission" date="2024-04" db="EMBL/GenBank/DDBJ databases">
        <title>Two novel Raoultella species associated with bleeding cankers of broadleaf hosts, Raoultella scottia sp. nov. and Raoultella lignicola sp. nov.</title>
        <authorList>
            <person name="Brady C.L."/>
        </authorList>
    </citation>
    <scope>NUCLEOTIDE SEQUENCE [LARGE SCALE GENOMIC DNA]</scope>
    <source>
        <strain evidence="8 9">TW_WC1a.1</strain>
    </source>
</reference>
<evidence type="ECO:0000256" key="1">
    <source>
        <dbReference type="ARBA" id="ARBA00004651"/>
    </source>
</evidence>
<organism evidence="8 9">
    <name type="scientific">Raoultella lignicola</name>
    <dbReference type="NCBI Taxonomy" id="3040939"/>
    <lineage>
        <taxon>Bacteria</taxon>
        <taxon>Pseudomonadati</taxon>
        <taxon>Pseudomonadota</taxon>
        <taxon>Gammaproteobacteria</taxon>
        <taxon>Enterobacterales</taxon>
        <taxon>Enterobacteriaceae</taxon>
        <taxon>Klebsiella/Raoultella group</taxon>
        <taxon>Raoultella</taxon>
    </lineage>
</organism>
<dbReference type="Proteomes" id="UP001312893">
    <property type="component" value="Unassembled WGS sequence"/>
</dbReference>
<feature type="transmembrane region" description="Helical" evidence="6">
    <location>
        <begin position="158"/>
        <end position="181"/>
    </location>
</feature>
<evidence type="ECO:0000256" key="3">
    <source>
        <dbReference type="ARBA" id="ARBA00022692"/>
    </source>
</evidence>
<comment type="caution">
    <text evidence="8">The sequence shown here is derived from an EMBL/GenBank/DDBJ whole genome shotgun (WGS) entry which is preliminary data.</text>
</comment>
<accession>A0ABU9F8Z4</accession>
<feature type="transmembrane region" description="Helical" evidence="6">
    <location>
        <begin position="70"/>
        <end position="93"/>
    </location>
</feature>
<evidence type="ECO:0000256" key="2">
    <source>
        <dbReference type="ARBA" id="ARBA00022475"/>
    </source>
</evidence>
<evidence type="ECO:0000313" key="9">
    <source>
        <dbReference type="Proteomes" id="UP001312893"/>
    </source>
</evidence>
<keyword evidence="4 6" id="KW-1133">Transmembrane helix</keyword>
<dbReference type="PROSITE" id="PS50850">
    <property type="entry name" value="MFS"/>
    <property type="match status" value="1"/>
</dbReference>
<dbReference type="EMBL" id="JARXNK020000104">
    <property type="protein sequence ID" value="MEL0552875.1"/>
    <property type="molecule type" value="Genomic_DNA"/>
</dbReference>
<feature type="transmembrane region" description="Helical" evidence="6">
    <location>
        <begin position="99"/>
        <end position="121"/>
    </location>
</feature>
<dbReference type="PANTHER" id="PTHR43124">
    <property type="entry name" value="PURINE EFFLUX PUMP PBUE"/>
    <property type="match status" value="1"/>
</dbReference>
<dbReference type="InterPro" id="IPR036259">
    <property type="entry name" value="MFS_trans_sf"/>
</dbReference>
<dbReference type="CDD" id="cd17324">
    <property type="entry name" value="MFS_NepI_like"/>
    <property type="match status" value="1"/>
</dbReference>
<dbReference type="Gene3D" id="1.20.1250.20">
    <property type="entry name" value="MFS general substrate transporter like domains"/>
    <property type="match status" value="1"/>
</dbReference>
<dbReference type="Pfam" id="PF07690">
    <property type="entry name" value="MFS_1"/>
    <property type="match status" value="1"/>
</dbReference>
<feature type="transmembrane region" description="Helical" evidence="6">
    <location>
        <begin position="289"/>
        <end position="309"/>
    </location>
</feature>
<feature type="transmembrane region" description="Helical" evidence="6">
    <location>
        <begin position="201"/>
        <end position="223"/>
    </location>
</feature>
<name>A0ABU9F8Z4_9ENTR</name>
<evidence type="ECO:0000256" key="5">
    <source>
        <dbReference type="ARBA" id="ARBA00023136"/>
    </source>
</evidence>
<dbReference type="SUPFAM" id="SSF103473">
    <property type="entry name" value="MFS general substrate transporter"/>
    <property type="match status" value="1"/>
</dbReference>
<dbReference type="RefSeq" id="WP_154143657.1">
    <property type="nucleotide sequence ID" value="NZ_JARXNK020000104.1"/>
</dbReference>
<gene>
    <name evidence="8" type="ORF">QFI96_014360</name>
</gene>
<proteinExistence type="predicted"/>
<feature type="transmembrane region" description="Helical" evidence="6">
    <location>
        <begin position="235"/>
        <end position="255"/>
    </location>
</feature>
<dbReference type="InterPro" id="IPR020846">
    <property type="entry name" value="MFS_dom"/>
</dbReference>
<evidence type="ECO:0000313" key="8">
    <source>
        <dbReference type="EMBL" id="MEL0552875.1"/>
    </source>
</evidence>
<keyword evidence="3 6" id="KW-0812">Transmembrane</keyword>
<feature type="transmembrane region" description="Helical" evidence="6">
    <location>
        <begin position="360"/>
        <end position="380"/>
    </location>
</feature>
<feature type="transmembrane region" description="Helical" evidence="6">
    <location>
        <begin position="329"/>
        <end position="354"/>
    </location>
</feature>
<dbReference type="InterPro" id="IPR011701">
    <property type="entry name" value="MFS"/>
</dbReference>
<dbReference type="PANTHER" id="PTHR43124:SF3">
    <property type="entry name" value="CHLORAMPHENICOL EFFLUX PUMP RV0191"/>
    <property type="match status" value="1"/>
</dbReference>